<evidence type="ECO:0000259" key="1">
    <source>
        <dbReference type="Pfam" id="PF19044"/>
    </source>
</evidence>
<dbReference type="Gene3D" id="3.40.50.300">
    <property type="entry name" value="P-loop containing nucleotide triphosphate hydrolases"/>
    <property type="match status" value="2"/>
</dbReference>
<organism evidence="2 3">
    <name type="scientific">Prevotella dentalis (strain ATCC 49559 / DSM 3688 / JCM 13448 / NCTC 12043 / ES 2772)</name>
    <name type="common">Mitsuokella dentalis</name>
    <dbReference type="NCBI Taxonomy" id="908937"/>
    <lineage>
        <taxon>Bacteria</taxon>
        <taxon>Pseudomonadati</taxon>
        <taxon>Bacteroidota</taxon>
        <taxon>Bacteroidia</taxon>
        <taxon>Bacteroidales</taxon>
        <taxon>Prevotellaceae</taxon>
        <taxon>Prevotella</taxon>
    </lineage>
</organism>
<dbReference type="InterPro" id="IPR053155">
    <property type="entry name" value="F-pilin_assembly_TraC"/>
</dbReference>
<evidence type="ECO:0000313" key="3">
    <source>
        <dbReference type="Proteomes" id="UP000007820"/>
    </source>
</evidence>
<reference evidence="2 3" key="1">
    <citation type="submission" date="2011-04" db="EMBL/GenBank/DDBJ databases">
        <authorList>
            <person name="Muzny D."/>
            <person name="Qin X."/>
            <person name="Deng J."/>
            <person name="Jiang H."/>
            <person name="Liu Y."/>
            <person name="Qu J."/>
            <person name="Song X.-Z."/>
            <person name="Zhang L."/>
            <person name="Thornton R."/>
            <person name="Coyle M."/>
            <person name="Francisco L."/>
            <person name="Jackson L."/>
            <person name="Javaid M."/>
            <person name="Korchina V."/>
            <person name="Kovar C."/>
            <person name="Mata R."/>
            <person name="Mathew T."/>
            <person name="Ngo R."/>
            <person name="Nguyen L."/>
            <person name="Nguyen N."/>
            <person name="Okwuonu G."/>
            <person name="Ongeri F."/>
            <person name="Pham C."/>
            <person name="Simmons D."/>
            <person name="Wilczek-Boney K."/>
            <person name="Hale W."/>
            <person name="Jakkamsetti A."/>
            <person name="Pham P."/>
            <person name="Ruth R."/>
            <person name="San Lucas F."/>
            <person name="Warren J."/>
            <person name="Zhang J."/>
            <person name="Zhao Z."/>
            <person name="Zhou C."/>
            <person name="Zhu D."/>
            <person name="Lee S."/>
            <person name="Bess C."/>
            <person name="Blankenburg K."/>
            <person name="Forbes L."/>
            <person name="Fu Q."/>
            <person name="Gubbala S."/>
            <person name="Hirani K."/>
            <person name="Jayaseelan J.C."/>
            <person name="Lara F."/>
            <person name="Munidasa M."/>
            <person name="Palculict T."/>
            <person name="Patil S."/>
            <person name="Pu L.-L."/>
            <person name="Saada N."/>
            <person name="Tang L."/>
            <person name="Weissenberger G."/>
            <person name="Zhu Y."/>
            <person name="Hemphill L."/>
            <person name="Shang Y."/>
            <person name="Youmans B."/>
            <person name="Ayvaz T."/>
            <person name="Ross M."/>
            <person name="Santibanez J."/>
            <person name="Aqrawi P."/>
            <person name="Gross S."/>
            <person name="Joshi V."/>
            <person name="Fowler G."/>
            <person name="Nazareth L."/>
            <person name="Reid J."/>
            <person name="Worley K."/>
            <person name="Petrosino J."/>
            <person name="Highlander S."/>
            <person name="Gibbs R."/>
        </authorList>
    </citation>
    <scope>NUCLEOTIDE SEQUENCE [LARGE SCALE GENOMIC DNA]</scope>
    <source>
        <strain evidence="2 3">DSM 3688</strain>
    </source>
</reference>
<feature type="domain" description="TraG P-loop" evidence="1">
    <location>
        <begin position="662"/>
        <end position="940"/>
    </location>
</feature>
<dbReference type="eggNOG" id="COG3451">
    <property type="taxonomic scope" value="Bacteria"/>
</dbReference>
<accession>F9D717</accession>
<dbReference type="Pfam" id="PF19044">
    <property type="entry name" value="P-loop_TraG"/>
    <property type="match status" value="2"/>
</dbReference>
<dbReference type="NCBIfam" id="TIGR03783">
    <property type="entry name" value="Bac_Flav_CT_G"/>
    <property type="match status" value="1"/>
</dbReference>
<evidence type="ECO:0000313" key="2">
    <source>
        <dbReference type="EMBL" id="EGQ11803.1"/>
    </source>
</evidence>
<feature type="domain" description="TraG P-loop" evidence="1">
    <location>
        <begin position="398"/>
        <end position="537"/>
    </location>
</feature>
<dbReference type="InterPro" id="IPR043964">
    <property type="entry name" value="P-loop_TraG"/>
</dbReference>
<protein>
    <submittedName>
        <fullName evidence="2">Plasmid transfer protein</fullName>
    </submittedName>
</protein>
<proteinExistence type="predicted"/>
<dbReference type="PANTHER" id="PTHR38467">
    <property type="match status" value="1"/>
</dbReference>
<name>F9D717_PREDD</name>
<dbReference type="InterPro" id="IPR027417">
    <property type="entry name" value="P-loop_NTPase"/>
</dbReference>
<sequence>MVMAQKRKPFDKLFAQLQDIRGKDGKLLNTVLWSQKGNPSVFFEIENPVQQYCTDADQYRLFQDVLANIVKTLGEGYALQKQDIFCKQKYHHEAEGNQEFLTESYFNYFEGREYTDIRTFLIITQECTHNAFVKYDAKRWEDFHVKVAKVADILHEKGITHRKLNKQEIDEYLHRFMAFQFKQGAFSMTNFKCSDENLKIGNRTVKSFPLVDIDEINMPNFVRPFLSVNVGGTYIATDLFSFLAEIPHTDCVIYNQVIQIPAQRKLMRKLQGKAKRHGSMPDPSNRIAKEDIERLLDTLAVDSKLMVYTNFNIIVSCPHDKITPVTSYIETKLYDCAIMPSQSAHNQLELFTCSFPGNGYAFNPDYDLFLTLSDAALCLCFKEHLKHSEETPLKTYYTDRQGLPVAIDITGKEGAHKYTDNANFFCIGPSGSGKSFHMNSVVRQLLEQNTDVVMVDTGDSYEGICSYFGGTYITYSKEHPISMNPFKITKTEYRQNFGEKKNFLKSLIFLIFKGSELPSKIEDAIINQVIVEYYEAFFHPFRGFSSEEKDRLRQRLLLEDKKNGEYEKYGEKVEHRYYHDIKAEKAEQCDSNGEQPITTPQYAQEENIFSEAEVAHQAKAKRQVEKLHALVNDKAATEGEKVAANRHLVRLMAEVIEDSYLMRIERKIEKMEERRRKMSVRKLSFNTFYEYALERIPQLMAEKKIVFDIDNFAAILEQFYRGGELESTLNNDLEQSLFDERFIVFEIDKIKDDPVLFPIVVLIIMDVFLQKMRIKKGRKALIIEEAWKAIASPTMAEYIKYLYKTVRKFHGIAGVVTQELNDVIDSPIVKEAIINNSDVKILLDQAKFKDRYDDIAAILGLTAVQRQQIFTINALNNHEGRNYFKEVWICRGQMSDVYGVEEPPECYWAYTTERAEKEALKIYTKHYGGNIQRAITEIEKDRKQAGIGKYLDFARQVNEHQNIMSLWKSQE</sequence>
<dbReference type="STRING" id="908937.Prede_2423"/>
<comment type="caution">
    <text evidence="2">The sequence shown here is derived from an EMBL/GenBank/DDBJ whole genome shotgun (WGS) entry which is preliminary data.</text>
</comment>
<dbReference type="AlphaFoldDB" id="F9D717"/>
<dbReference type="EMBL" id="AFPW01000049">
    <property type="protein sequence ID" value="EGQ11803.1"/>
    <property type="molecule type" value="Genomic_DNA"/>
</dbReference>
<dbReference type="PANTHER" id="PTHR38467:SF1">
    <property type="entry name" value="CONJUGATIVE TRANSFER: ASSEMBLY"/>
    <property type="match status" value="1"/>
</dbReference>
<gene>
    <name evidence="2" type="primary">bctA</name>
    <name evidence="2" type="ORF">HMPREF9136_2645</name>
</gene>
<dbReference type="SUPFAM" id="SSF52540">
    <property type="entry name" value="P-loop containing nucleoside triphosphate hydrolases"/>
    <property type="match status" value="1"/>
</dbReference>
<dbReference type="Proteomes" id="UP000007820">
    <property type="component" value="Unassembled WGS sequence"/>
</dbReference>
<dbReference type="Gene3D" id="1.10.8.730">
    <property type="match status" value="1"/>
</dbReference>
<dbReference type="InterPro" id="IPR022509">
    <property type="entry name" value="Conjugation_ATPase_TraG"/>
</dbReference>